<organism evidence="2">
    <name type="scientific">Oryza meridionalis</name>
    <dbReference type="NCBI Taxonomy" id="40149"/>
    <lineage>
        <taxon>Eukaryota</taxon>
        <taxon>Viridiplantae</taxon>
        <taxon>Streptophyta</taxon>
        <taxon>Embryophyta</taxon>
        <taxon>Tracheophyta</taxon>
        <taxon>Spermatophyta</taxon>
        <taxon>Magnoliopsida</taxon>
        <taxon>Liliopsida</taxon>
        <taxon>Poales</taxon>
        <taxon>Poaceae</taxon>
        <taxon>BOP clade</taxon>
        <taxon>Oryzoideae</taxon>
        <taxon>Oryzeae</taxon>
        <taxon>Oryzinae</taxon>
        <taxon>Oryza</taxon>
    </lineage>
</organism>
<dbReference type="EnsemblPlants" id="OMERI06G07220.1">
    <property type="protein sequence ID" value="OMERI06G07220.1"/>
    <property type="gene ID" value="OMERI06G07220"/>
</dbReference>
<sequence length="121" mass="13962">MPSTVQQDGSGEADEEEEINAIVDEIERVDRNAREDEANLAQEEDDWMRRQMMKSTKSNLFQHHGTVKILDILERTSCMTQYGSMRQFKVLKSSLTICTVVCETEGCNFRVHGHVPKYESY</sequence>
<evidence type="ECO:0000313" key="3">
    <source>
        <dbReference type="Proteomes" id="UP000008021"/>
    </source>
</evidence>
<keyword evidence="1" id="KW-0175">Coiled coil</keyword>
<reference evidence="2" key="2">
    <citation type="submission" date="2018-05" db="EMBL/GenBank/DDBJ databases">
        <title>OmerRS3 (Oryza meridionalis Reference Sequence Version 3).</title>
        <authorList>
            <person name="Zhang J."/>
            <person name="Kudrna D."/>
            <person name="Lee S."/>
            <person name="Talag J."/>
            <person name="Welchert J."/>
            <person name="Wing R.A."/>
        </authorList>
    </citation>
    <scope>NUCLEOTIDE SEQUENCE [LARGE SCALE GENOMIC DNA]</scope>
    <source>
        <strain evidence="2">cv. OR44</strain>
    </source>
</reference>
<reference evidence="2" key="1">
    <citation type="submission" date="2015-04" db="UniProtKB">
        <authorList>
            <consortium name="EnsemblPlants"/>
        </authorList>
    </citation>
    <scope>IDENTIFICATION</scope>
</reference>
<protein>
    <recommendedName>
        <fullName evidence="4">Transposase MuDR plant domain-containing protein</fullName>
    </recommendedName>
</protein>
<evidence type="ECO:0000256" key="1">
    <source>
        <dbReference type="SAM" id="Coils"/>
    </source>
</evidence>
<evidence type="ECO:0008006" key="4">
    <source>
        <dbReference type="Google" id="ProtNLM"/>
    </source>
</evidence>
<dbReference type="Proteomes" id="UP000008021">
    <property type="component" value="Chromosome 6"/>
</dbReference>
<feature type="coiled-coil region" evidence="1">
    <location>
        <begin position="12"/>
        <end position="46"/>
    </location>
</feature>
<dbReference type="Gramene" id="OMERI06G07220.1">
    <property type="protein sequence ID" value="OMERI06G07220.1"/>
    <property type="gene ID" value="OMERI06G07220"/>
</dbReference>
<evidence type="ECO:0000313" key="2">
    <source>
        <dbReference type="EnsemblPlants" id="OMERI06G07220.1"/>
    </source>
</evidence>
<proteinExistence type="predicted"/>
<dbReference type="HOGENOM" id="CLU_2041775_0_0_1"/>
<accession>A0A0E0DYA3</accession>
<name>A0A0E0DYA3_9ORYZ</name>
<dbReference type="AlphaFoldDB" id="A0A0E0DYA3"/>
<keyword evidence="3" id="KW-1185">Reference proteome</keyword>